<evidence type="ECO:0000259" key="7">
    <source>
        <dbReference type="Pfam" id="PF01593"/>
    </source>
</evidence>
<dbReference type="PRINTS" id="PR00419">
    <property type="entry name" value="ADXRDTASE"/>
</dbReference>
<keyword evidence="5 6" id="KW-0350">Heme biosynthesis</keyword>
<comment type="subcellular location">
    <subcellularLocation>
        <location evidence="6">Cytoplasm</location>
    </subcellularLocation>
</comment>
<dbReference type="PANTHER" id="PTHR42923:SF3">
    <property type="entry name" value="PROTOPORPHYRINOGEN OXIDASE"/>
    <property type="match status" value="1"/>
</dbReference>
<accession>A0A2N0VM64</accession>
<keyword evidence="3 6" id="KW-0274">FAD</keyword>
<evidence type="ECO:0000256" key="4">
    <source>
        <dbReference type="ARBA" id="ARBA00023002"/>
    </source>
</evidence>
<reference evidence="8 9" key="1">
    <citation type="submission" date="2017-11" db="EMBL/GenBank/DDBJ databases">
        <title>Rhodohalobacter 15182 sp. nov., isolated from a salt lake.</title>
        <authorList>
            <person name="Han S."/>
        </authorList>
    </citation>
    <scope>NUCLEOTIDE SEQUENCE [LARGE SCALE GENOMIC DNA]</scope>
    <source>
        <strain evidence="8 9">15182</strain>
    </source>
</reference>
<dbReference type="GO" id="GO:0006783">
    <property type="term" value="P:heme biosynthetic process"/>
    <property type="evidence" value="ECO:0007669"/>
    <property type="project" value="UniProtKB-UniRule"/>
</dbReference>
<dbReference type="GO" id="GO:0004729">
    <property type="term" value="F:oxygen-dependent protoporphyrinogen oxidase activity"/>
    <property type="evidence" value="ECO:0007669"/>
    <property type="project" value="UniProtKB-UniRule"/>
</dbReference>
<dbReference type="SUPFAM" id="SSF51905">
    <property type="entry name" value="FAD/NAD(P)-binding domain"/>
    <property type="match status" value="1"/>
</dbReference>
<evidence type="ECO:0000256" key="5">
    <source>
        <dbReference type="ARBA" id="ARBA00023133"/>
    </source>
</evidence>
<evidence type="ECO:0000256" key="1">
    <source>
        <dbReference type="ARBA" id="ARBA00001974"/>
    </source>
</evidence>
<dbReference type="Proteomes" id="UP000233398">
    <property type="component" value="Unassembled WGS sequence"/>
</dbReference>
<evidence type="ECO:0000313" key="8">
    <source>
        <dbReference type="EMBL" id="PKD45231.1"/>
    </source>
</evidence>
<dbReference type="Pfam" id="PF01593">
    <property type="entry name" value="Amino_oxidase"/>
    <property type="match status" value="1"/>
</dbReference>
<comment type="similarity">
    <text evidence="6">Belongs to the protoporphyrinogen/coproporphyrinogen oxidase family. Coproporphyrinogen III oxidase subfamily.</text>
</comment>
<protein>
    <recommendedName>
        <fullName evidence="6">Coproporphyrinogen III oxidase</fullName>
        <ecNumber evidence="6">1.3.3.15</ecNumber>
    </recommendedName>
</protein>
<dbReference type="Gene3D" id="3.90.660.20">
    <property type="entry name" value="Protoporphyrinogen oxidase, mitochondrial, domain 2"/>
    <property type="match status" value="1"/>
</dbReference>
<dbReference type="EC" id="1.3.3.15" evidence="6"/>
<evidence type="ECO:0000313" key="9">
    <source>
        <dbReference type="Proteomes" id="UP000233398"/>
    </source>
</evidence>
<feature type="domain" description="Amine oxidase" evidence="7">
    <location>
        <begin position="15"/>
        <end position="447"/>
    </location>
</feature>
<gene>
    <name evidence="8" type="primary">hemG</name>
    <name evidence="8" type="ORF">CWD77_07235</name>
</gene>
<comment type="pathway">
    <text evidence="6">Porphyrin-containing compound metabolism; protoheme biosynthesis.</text>
</comment>
<dbReference type="Gene3D" id="1.10.3110.10">
    <property type="entry name" value="protoporphyrinogen ix oxidase, domain 3"/>
    <property type="match status" value="1"/>
</dbReference>
<evidence type="ECO:0000256" key="3">
    <source>
        <dbReference type="ARBA" id="ARBA00022827"/>
    </source>
</evidence>
<dbReference type="OrthoDB" id="9805195at2"/>
<evidence type="ECO:0000256" key="2">
    <source>
        <dbReference type="ARBA" id="ARBA00022630"/>
    </source>
</evidence>
<comment type="cofactor">
    <cofactor evidence="1 6">
        <name>FAD</name>
        <dbReference type="ChEBI" id="CHEBI:57692"/>
    </cofactor>
</comment>
<dbReference type="RefSeq" id="WP_101072804.1">
    <property type="nucleotide sequence ID" value="NZ_PISP01000001.1"/>
</dbReference>
<dbReference type="InterPro" id="IPR036188">
    <property type="entry name" value="FAD/NAD-bd_sf"/>
</dbReference>
<dbReference type="UniPathway" id="UPA00252"/>
<dbReference type="InterPro" id="IPR002937">
    <property type="entry name" value="Amino_oxidase"/>
</dbReference>
<keyword evidence="2 6" id="KW-0285">Flavoprotein</keyword>
<keyword evidence="9" id="KW-1185">Reference proteome</keyword>
<proteinExistence type="inferred from homology"/>
<dbReference type="InterPro" id="IPR050464">
    <property type="entry name" value="Zeta_carotene_desat/Oxidored"/>
</dbReference>
<comment type="catalytic activity">
    <reaction evidence="6">
        <text>coproporphyrinogen III + 3 O2 = coproporphyrin III + 3 H2O2</text>
        <dbReference type="Rhea" id="RHEA:43436"/>
        <dbReference type="ChEBI" id="CHEBI:15379"/>
        <dbReference type="ChEBI" id="CHEBI:16240"/>
        <dbReference type="ChEBI" id="CHEBI:57309"/>
        <dbReference type="ChEBI" id="CHEBI:131725"/>
        <dbReference type="EC" id="1.3.3.15"/>
    </reaction>
</comment>
<dbReference type="InterPro" id="IPR004572">
    <property type="entry name" value="Protoporphyrinogen_oxidase"/>
</dbReference>
<dbReference type="NCBIfam" id="TIGR00562">
    <property type="entry name" value="proto_IX_ox"/>
    <property type="match status" value="1"/>
</dbReference>
<dbReference type="AlphaFoldDB" id="A0A2N0VM64"/>
<dbReference type="GO" id="GO:0005737">
    <property type="term" value="C:cytoplasm"/>
    <property type="evidence" value="ECO:0007669"/>
    <property type="project" value="UniProtKB-SubCell"/>
</dbReference>
<dbReference type="SUPFAM" id="SSF54373">
    <property type="entry name" value="FAD-linked reductases, C-terminal domain"/>
    <property type="match status" value="1"/>
</dbReference>
<name>A0A2N0VM64_9BACT</name>
<sequence>MTKNIKKVAIVGAGITGLVAAWKLQKFGVEVELFERKAEPGGAIKTVKQDEWQVEYGPNTLLLKDRLIAEFITELGLNGEKQIANPQAEKRFIVKNGALEPLPSSLKSAIKTPLFSLTGKFRILAEPFISKSSDRDQTVADFVERRLGSDVLDYAINPFVAGIYANRPEYLSLRHAFPFMDDLEQEYGSLIWGTFAGAKKRKESGRIDRELISFEKGMQQLPRTIADQIHHLYLNHEIQSVTKQDEQWTVHSSMGQFGPYDHVILNTPLYKLNKQLIPVSGEKLNVLNKVKYPPLSVMLLGFKKEDIEHELDGFGFLVPEKENRKILGALFSSTLFDGRAPENSHLVTIFIGGGRQPKLAVQESEKLLETVLEELKDLIGLNGTPEFKDHIYWPQSIPGYHVGYDEILDTIREIEENNEGLILAGNFKNGISVPDCIKNGLKLADQLAGSVNY</sequence>
<comment type="caution">
    <text evidence="8">The sequence shown here is derived from an EMBL/GenBank/DDBJ whole genome shotgun (WGS) entry which is preliminary data.</text>
</comment>
<organism evidence="8 9">
    <name type="scientific">Rhodohalobacter barkolensis</name>
    <dbReference type="NCBI Taxonomy" id="2053187"/>
    <lineage>
        <taxon>Bacteria</taxon>
        <taxon>Pseudomonadati</taxon>
        <taxon>Balneolota</taxon>
        <taxon>Balneolia</taxon>
        <taxon>Balneolales</taxon>
        <taxon>Balneolaceae</taxon>
        <taxon>Rhodohalobacter</taxon>
    </lineage>
</organism>
<keyword evidence="4 6" id="KW-0560">Oxidoreductase</keyword>
<dbReference type="Gene3D" id="3.50.50.60">
    <property type="entry name" value="FAD/NAD(P)-binding domain"/>
    <property type="match status" value="1"/>
</dbReference>
<dbReference type="EMBL" id="PISP01000001">
    <property type="protein sequence ID" value="PKD45231.1"/>
    <property type="molecule type" value="Genomic_DNA"/>
</dbReference>
<comment type="function">
    <text evidence="6">Involved in coproporphyrin-dependent heme b biosynthesis. Catalyzes the oxidation of coproporphyrinogen III to coproporphyrin III.</text>
</comment>
<evidence type="ECO:0000256" key="6">
    <source>
        <dbReference type="RuleBase" id="RU364052"/>
    </source>
</evidence>
<keyword evidence="6" id="KW-0963">Cytoplasm</keyword>
<dbReference type="PANTHER" id="PTHR42923">
    <property type="entry name" value="PROTOPORPHYRINOGEN OXIDASE"/>
    <property type="match status" value="1"/>
</dbReference>